<organism evidence="2 3">
    <name type="scientific">Strongyloides venezuelensis</name>
    <name type="common">Threadworm</name>
    <dbReference type="NCBI Taxonomy" id="75913"/>
    <lineage>
        <taxon>Eukaryota</taxon>
        <taxon>Metazoa</taxon>
        <taxon>Ecdysozoa</taxon>
        <taxon>Nematoda</taxon>
        <taxon>Chromadorea</taxon>
        <taxon>Rhabditida</taxon>
        <taxon>Tylenchina</taxon>
        <taxon>Panagrolaimomorpha</taxon>
        <taxon>Strongyloidoidea</taxon>
        <taxon>Strongyloididae</taxon>
        <taxon>Strongyloides</taxon>
    </lineage>
</organism>
<dbReference type="WBParaSite" id="SVE_0028100.1">
    <property type="protein sequence ID" value="SVE_0028100.1"/>
    <property type="gene ID" value="SVE_0028100"/>
</dbReference>
<feature type="chain" id="PRO_5005328643" evidence="1">
    <location>
        <begin position="18"/>
        <end position="154"/>
    </location>
</feature>
<proteinExistence type="predicted"/>
<keyword evidence="1" id="KW-0732">Signal</keyword>
<evidence type="ECO:0000256" key="1">
    <source>
        <dbReference type="SAM" id="SignalP"/>
    </source>
</evidence>
<reference evidence="2" key="1">
    <citation type="submission" date="2014-07" db="EMBL/GenBank/DDBJ databases">
        <authorList>
            <person name="Martin A.A"/>
            <person name="De Silva N."/>
        </authorList>
    </citation>
    <scope>NUCLEOTIDE SEQUENCE</scope>
</reference>
<evidence type="ECO:0000313" key="3">
    <source>
        <dbReference type="WBParaSite" id="SVE_0028100.1"/>
    </source>
</evidence>
<keyword evidence="2" id="KW-1185">Reference proteome</keyword>
<reference evidence="3" key="2">
    <citation type="submission" date="2015-08" db="UniProtKB">
        <authorList>
            <consortium name="WormBaseParasite"/>
        </authorList>
    </citation>
    <scope>IDENTIFICATION</scope>
</reference>
<accession>A0A0K0EUT6</accession>
<dbReference type="Proteomes" id="UP000035680">
    <property type="component" value="Unassembled WGS sequence"/>
</dbReference>
<feature type="signal peptide" evidence="1">
    <location>
        <begin position="1"/>
        <end position="17"/>
    </location>
</feature>
<evidence type="ECO:0000313" key="2">
    <source>
        <dbReference type="Proteomes" id="UP000035680"/>
    </source>
</evidence>
<dbReference type="AlphaFoldDB" id="A0A0K0EUT6"/>
<sequence length="154" mass="18323">MLLFKLLFIFLIFKTYAIRHFSKKLYRTVVTGNLTCKYRSRGAYTLYVMEGSISYNNGRILTERHLQYGYGILIISSTYSCKKPNMFVKIIHTCSSNKNQRHKVFIEEINKMFIKRVKPYRLLAWQAKFNLGNTELSNYPALYLSRYMKRRASE</sequence>
<name>A0A0K0EUT6_STRVS</name>
<protein>
    <submittedName>
        <fullName evidence="3">Uncharacterized protein</fullName>
    </submittedName>
</protein>